<keyword evidence="1" id="KW-0129">CBS domain</keyword>
<dbReference type="InterPro" id="IPR013103">
    <property type="entry name" value="RVT_2"/>
</dbReference>
<comment type="caution">
    <text evidence="5">The sequence shown here is derived from an EMBL/GenBank/DDBJ whole genome shotgun (WGS) entry which is preliminary data.</text>
</comment>
<dbReference type="InterPro" id="IPR043502">
    <property type="entry name" value="DNA/RNA_pol_sf"/>
</dbReference>
<keyword evidence="2" id="KW-0472">Membrane</keyword>
<feature type="domain" description="PB1" evidence="4">
    <location>
        <begin position="716"/>
        <end position="802"/>
    </location>
</feature>
<feature type="domain" description="CBS" evidence="3">
    <location>
        <begin position="492"/>
        <end position="550"/>
    </location>
</feature>
<dbReference type="PANTHER" id="PTHR11439">
    <property type="entry name" value="GAG-POL-RELATED RETROTRANSPOSON"/>
    <property type="match status" value="1"/>
</dbReference>
<dbReference type="InterPro" id="IPR046342">
    <property type="entry name" value="CBS_dom_sf"/>
</dbReference>
<dbReference type="Pfam" id="PF07727">
    <property type="entry name" value="RVT_2"/>
    <property type="match status" value="1"/>
</dbReference>
<evidence type="ECO:0000256" key="2">
    <source>
        <dbReference type="SAM" id="Phobius"/>
    </source>
</evidence>
<dbReference type="Gene3D" id="3.90.1280.20">
    <property type="match status" value="1"/>
</dbReference>
<dbReference type="EMBL" id="VEPZ02001604">
    <property type="protein sequence ID" value="KAE8665999.1"/>
    <property type="molecule type" value="Genomic_DNA"/>
</dbReference>
<dbReference type="CDD" id="cd17782">
    <property type="entry name" value="CBS_pair_MUG70_2"/>
    <property type="match status" value="1"/>
</dbReference>
<dbReference type="Pfam" id="PF00564">
    <property type="entry name" value="PB1"/>
    <property type="match status" value="1"/>
</dbReference>
<feature type="domain" description="CBS" evidence="3">
    <location>
        <begin position="602"/>
        <end position="658"/>
    </location>
</feature>
<dbReference type="SMART" id="SM00116">
    <property type="entry name" value="CBS"/>
    <property type="match status" value="2"/>
</dbReference>
<proteinExistence type="predicted"/>
<sequence length="849" mass="95120">MDWKFHQLDIKNAFLNGNLEEEVYMEVPPGLEGKVTKKTVCKLNKSLYGLKQSPRAWFDRFAKAMTQNGFKQSQADHTLFRKITPSGKITLLIVYVDDMIITGSDIEEIEKLKMNLAKEFETKDLGSMRYFLGMKVARSEEGLVINQRKYVLDLLAETGMLDCKPVETPMEPGLKFCKEMTENPVNKESYRRLVGKLIYLSLIRPDIAYSVSIVSQHMSDPREEHLEAVNRILRFLKFTPGAGLIFRKNQDRTVKVYTDASWGGELTDRRSITGYCTYVWGNLVTWRSKKQAVVSRSSAESEFRAMALGICEGMWIKRLLKELDLDDKKNFEIFSDSQSTMSIAKNPVQHDRTKHIEIDRHFIYEKVNNGVAKLQYILTKKQLANIFTKALPRVTFDEMSFKLGKFRHLPVVENGEVIAMLDIAKCLFDAISRMEKAAEQGSAIAAAVVGVERQWGSNAPYAFIETLRERMFKPSLSTIIAENSKYFLLSHPSSDLVAIVLSSDPVCVAAKKMRELRVSSVVIVTGNKIQGILTSRDILMRVVAQNLSPELTLVEKVHSCTFGLMYIVAFAIHPPLLFPVCVLISNSINMDSFTLDSYSDVMTPNPECARVETSILDALHIMHDGKFLHLPVLEKDGTVVACLDVLHITHAAISMVESSPGAVNGMASTLMQKFWDSALSLQPPDDYDTQSEISAIMTSEGADAGKLSSYPSLGLGNSFYFKFEDPKGRVHRFSFGYENLDELLSAITQRIRSHNDHSHPQLLYEDDEGDKVLLTTDGDLIAAVNHTRSRGLKVLRLYLDFSDSAQQTMSESTVAAQGTGGVGFHTGLLAGAIVLTSIGMLLYLKRTKP</sequence>
<dbReference type="PROSITE" id="PS51745">
    <property type="entry name" value="PB1"/>
    <property type="match status" value="1"/>
</dbReference>
<dbReference type="InterPro" id="IPR053793">
    <property type="entry name" value="PB1-like"/>
</dbReference>
<organism evidence="5 6">
    <name type="scientific">Hibiscus syriacus</name>
    <name type="common">Rose of Sharon</name>
    <dbReference type="NCBI Taxonomy" id="106335"/>
    <lineage>
        <taxon>Eukaryota</taxon>
        <taxon>Viridiplantae</taxon>
        <taxon>Streptophyta</taxon>
        <taxon>Embryophyta</taxon>
        <taxon>Tracheophyta</taxon>
        <taxon>Spermatophyta</taxon>
        <taxon>Magnoliopsida</taxon>
        <taxon>eudicotyledons</taxon>
        <taxon>Gunneridae</taxon>
        <taxon>Pentapetalae</taxon>
        <taxon>rosids</taxon>
        <taxon>malvids</taxon>
        <taxon>Malvales</taxon>
        <taxon>Malvaceae</taxon>
        <taxon>Malvoideae</taxon>
        <taxon>Hibiscus</taxon>
    </lineage>
</organism>
<dbReference type="CDD" id="cd09272">
    <property type="entry name" value="RNase_HI_RT_Ty1"/>
    <property type="match status" value="1"/>
</dbReference>
<reference evidence="5" key="1">
    <citation type="submission" date="2019-09" db="EMBL/GenBank/DDBJ databases">
        <title>Draft genome information of white flower Hibiscus syriacus.</title>
        <authorList>
            <person name="Kim Y.-M."/>
        </authorList>
    </citation>
    <scope>NUCLEOTIDE SEQUENCE [LARGE SCALE GENOMIC DNA]</scope>
    <source>
        <strain evidence="5">YM2019G1</strain>
    </source>
</reference>
<keyword evidence="2" id="KW-0812">Transmembrane</keyword>
<dbReference type="PANTHER" id="PTHR11439:SF486">
    <property type="entry name" value="RLK (RECEPTOR-LIKE KINASE) PROTEIN, PUTATIVE-RELATED"/>
    <property type="match status" value="1"/>
</dbReference>
<evidence type="ECO:0000259" key="3">
    <source>
        <dbReference type="PROSITE" id="PS51371"/>
    </source>
</evidence>
<feature type="transmembrane region" description="Helical" evidence="2">
    <location>
        <begin position="822"/>
        <end position="844"/>
    </location>
</feature>
<dbReference type="SMART" id="SM00666">
    <property type="entry name" value="PB1"/>
    <property type="match status" value="1"/>
</dbReference>
<dbReference type="SUPFAM" id="SSF54277">
    <property type="entry name" value="CAD &amp; PB1 domains"/>
    <property type="match status" value="1"/>
</dbReference>
<keyword evidence="6" id="KW-1185">Reference proteome</keyword>
<dbReference type="SUPFAM" id="SSF56672">
    <property type="entry name" value="DNA/RNA polymerases"/>
    <property type="match status" value="1"/>
</dbReference>
<dbReference type="InterPro" id="IPR000644">
    <property type="entry name" value="CBS_dom"/>
</dbReference>
<evidence type="ECO:0000259" key="4">
    <source>
        <dbReference type="PROSITE" id="PS51745"/>
    </source>
</evidence>
<dbReference type="Pfam" id="PF00571">
    <property type="entry name" value="CBS"/>
    <property type="match status" value="2"/>
</dbReference>
<dbReference type="Gene3D" id="3.10.20.90">
    <property type="entry name" value="Phosphatidylinositol 3-kinase Catalytic Subunit, Chain A, domain 1"/>
    <property type="match status" value="1"/>
</dbReference>
<name>A0A6A2Y2B6_HIBSY</name>
<dbReference type="AlphaFoldDB" id="A0A6A2Y2B6"/>
<evidence type="ECO:0000256" key="1">
    <source>
        <dbReference type="PROSITE-ProRule" id="PRU00703"/>
    </source>
</evidence>
<protein>
    <submittedName>
        <fullName evidence="5">CBS domain-containing protein CBSCBSPB3</fullName>
    </submittedName>
</protein>
<dbReference type="Gene3D" id="3.10.580.10">
    <property type="entry name" value="CBS-domain"/>
    <property type="match status" value="1"/>
</dbReference>
<evidence type="ECO:0000313" key="6">
    <source>
        <dbReference type="Proteomes" id="UP000436088"/>
    </source>
</evidence>
<dbReference type="Proteomes" id="UP000436088">
    <property type="component" value="Unassembled WGS sequence"/>
</dbReference>
<keyword evidence="2" id="KW-1133">Transmembrane helix</keyword>
<evidence type="ECO:0000313" key="5">
    <source>
        <dbReference type="EMBL" id="KAE8665999.1"/>
    </source>
</evidence>
<dbReference type="PROSITE" id="PS51371">
    <property type="entry name" value="CBS"/>
    <property type="match status" value="2"/>
</dbReference>
<gene>
    <name evidence="5" type="ORF">F3Y22_tig00112523pilonHSYRG00275</name>
</gene>
<dbReference type="InterPro" id="IPR000270">
    <property type="entry name" value="PB1_dom"/>
</dbReference>
<dbReference type="SUPFAM" id="SSF54631">
    <property type="entry name" value="CBS-domain pair"/>
    <property type="match status" value="1"/>
</dbReference>
<dbReference type="CDD" id="cd06409">
    <property type="entry name" value="PB1_MUG70"/>
    <property type="match status" value="1"/>
</dbReference>
<accession>A0A6A2Y2B6</accession>